<accession>A0ABR2JDC9</accession>
<comment type="caution">
    <text evidence="2">The sequence shown here is derived from an EMBL/GenBank/DDBJ whole genome shotgun (WGS) entry which is preliminary data.</text>
</comment>
<evidence type="ECO:0000313" key="3">
    <source>
        <dbReference type="Proteomes" id="UP001470230"/>
    </source>
</evidence>
<feature type="region of interest" description="Disordered" evidence="1">
    <location>
        <begin position="1"/>
        <end position="22"/>
    </location>
</feature>
<organism evidence="2 3">
    <name type="scientific">Tritrichomonas musculus</name>
    <dbReference type="NCBI Taxonomy" id="1915356"/>
    <lineage>
        <taxon>Eukaryota</taxon>
        <taxon>Metamonada</taxon>
        <taxon>Parabasalia</taxon>
        <taxon>Tritrichomonadida</taxon>
        <taxon>Tritrichomonadidae</taxon>
        <taxon>Tritrichomonas</taxon>
    </lineage>
</organism>
<evidence type="ECO:0000313" key="2">
    <source>
        <dbReference type="EMBL" id="KAK8875929.1"/>
    </source>
</evidence>
<proteinExistence type="predicted"/>
<keyword evidence="3" id="KW-1185">Reference proteome</keyword>
<feature type="region of interest" description="Disordered" evidence="1">
    <location>
        <begin position="54"/>
        <end position="135"/>
    </location>
</feature>
<dbReference type="Proteomes" id="UP001470230">
    <property type="component" value="Unassembled WGS sequence"/>
</dbReference>
<evidence type="ECO:0000256" key="1">
    <source>
        <dbReference type="SAM" id="MobiDB-lite"/>
    </source>
</evidence>
<reference evidence="2 3" key="1">
    <citation type="submission" date="2024-04" db="EMBL/GenBank/DDBJ databases">
        <title>Tritrichomonas musculus Genome.</title>
        <authorList>
            <person name="Alves-Ferreira E."/>
            <person name="Grigg M."/>
            <person name="Lorenzi H."/>
            <person name="Galac M."/>
        </authorList>
    </citation>
    <scope>NUCLEOTIDE SEQUENCE [LARGE SCALE GENOMIC DNA]</scope>
    <source>
        <strain evidence="2 3">EAF2021</strain>
    </source>
</reference>
<dbReference type="EMBL" id="JAPFFF010000012">
    <property type="protein sequence ID" value="KAK8875929.1"/>
    <property type="molecule type" value="Genomic_DNA"/>
</dbReference>
<name>A0ABR2JDC9_9EUKA</name>
<protein>
    <submittedName>
        <fullName evidence="2">Uncharacterized protein</fullName>
    </submittedName>
</protein>
<gene>
    <name evidence="2" type="ORF">M9Y10_006107</name>
</gene>
<sequence length="272" mass="31691">MTEVKETDHSTEDNNDQDFFSPPFEYDCFGIFDYDDTDLSKYESFFNLRSVDDLNEDLNSGFDPPEKQETNSGFDPPEKQKANSGFDPPEKQETNSVFDPPEKQKANSGFDPPEKQETNSGFDPPEKQETNSGFDPAEVVMLFKERRQIPRNPLNDIDQYQKNLINFLNIHRSIVLKFGEIYAKIGCCNTPERFNGYLNTRISGCRNKRVTIDKLIKLYGIFQDVFKLNHLRKADKRKKIYVQHKLFELRKLIITYIEWDPETFLLPVITGS</sequence>
<feature type="compositionally biased region" description="Basic and acidic residues" evidence="1">
    <location>
        <begin position="1"/>
        <end position="12"/>
    </location>
</feature>